<dbReference type="EMBL" id="JAHQIW010004418">
    <property type="protein sequence ID" value="KAJ1362306.1"/>
    <property type="molecule type" value="Genomic_DNA"/>
</dbReference>
<evidence type="ECO:0000313" key="1">
    <source>
        <dbReference type="EMBL" id="KAJ1362306.1"/>
    </source>
</evidence>
<dbReference type="Gene3D" id="3.90.550.10">
    <property type="entry name" value="Spore Coat Polysaccharide Biosynthesis Protein SpsA, Chain A"/>
    <property type="match status" value="1"/>
</dbReference>
<dbReference type="AlphaFoldDB" id="A0AAD5QWE7"/>
<dbReference type="PANTHER" id="PTHR31562:SF8">
    <property type="entry name" value="ALPHA-1,6-MANNOSYLTRANSFERASE"/>
    <property type="match status" value="1"/>
</dbReference>
<proteinExistence type="predicted"/>
<gene>
    <name evidence="1" type="ORF">KIN20_021826</name>
</gene>
<sequence>MPITGVVNPNHCVEEWIDDRVDIIFYERFFIWEIASGNYLVRNTEFGINFLKSWGEFEFTQPILILKAVMLDAWHEAENSDEVWYNATGYETYLKYVSCVKQMLGATRLWPGKVRIYRRAHGWVRDGHLTNDKKELAAFERQQGKRCPFQARPLMYISMPDIGACYPFCDNKTWEIS</sequence>
<dbReference type="PANTHER" id="PTHR31562">
    <property type="entry name" value="PROTEIN CBG18972"/>
    <property type="match status" value="1"/>
</dbReference>
<dbReference type="InterPro" id="IPR029044">
    <property type="entry name" value="Nucleotide-diphossugar_trans"/>
</dbReference>
<keyword evidence="2" id="KW-1185">Reference proteome</keyword>
<reference evidence="1" key="1">
    <citation type="submission" date="2021-06" db="EMBL/GenBank/DDBJ databases">
        <title>Parelaphostrongylus tenuis whole genome reference sequence.</title>
        <authorList>
            <person name="Garwood T.J."/>
            <person name="Larsen P.A."/>
            <person name="Fountain-Jones N.M."/>
            <person name="Garbe J.R."/>
            <person name="Macchietto M.G."/>
            <person name="Kania S.A."/>
            <person name="Gerhold R.W."/>
            <person name="Richards J.E."/>
            <person name="Wolf T.M."/>
        </authorList>
    </citation>
    <scope>NUCLEOTIDE SEQUENCE</scope>
    <source>
        <strain evidence="1">MNPRO001-30</strain>
        <tissue evidence="1">Meninges</tissue>
    </source>
</reference>
<organism evidence="1 2">
    <name type="scientific">Parelaphostrongylus tenuis</name>
    <name type="common">Meningeal worm</name>
    <dbReference type="NCBI Taxonomy" id="148309"/>
    <lineage>
        <taxon>Eukaryota</taxon>
        <taxon>Metazoa</taxon>
        <taxon>Ecdysozoa</taxon>
        <taxon>Nematoda</taxon>
        <taxon>Chromadorea</taxon>
        <taxon>Rhabditida</taxon>
        <taxon>Rhabditina</taxon>
        <taxon>Rhabditomorpha</taxon>
        <taxon>Strongyloidea</taxon>
        <taxon>Metastrongylidae</taxon>
        <taxon>Parelaphostrongylus</taxon>
    </lineage>
</organism>
<dbReference type="InterPro" id="IPR004988">
    <property type="entry name" value="DUF273"/>
</dbReference>
<evidence type="ECO:0000313" key="2">
    <source>
        <dbReference type="Proteomes" id="UP001196413"/>
    </source>
</evidence>
<accession>A0AAD5QWE7</accession>
<feature type="non-terminal residue" evidence="1">
    <location>
        <position position="1"/>
    </location>
</feature>
<name>A0AAD5QWE7_PARTN</name>
<dbReference type="Pfam" id="PF03314">
    <property type="entry name" value="DUF273"/>
    <property type="match status" value="1"/>
</dbReference>
<protein>
    <submittedName>
        <fullName evidence="1">Uncharacterized protein</fullName>
    </submittedName>
</protein>
<dbReference type="Proteomes" id="UP001196413">
    <property type="component" value="Unassembled WGS sequence"/>
</dbReference>
<comment type="caution">
    <text evidence="1">The sequence shown here is derived from an EMBL/GenBank/DDBJ whole genome shotgun (WGS) entry which is preliminary data.</text>
</comment>